<protein>
    <recommendedName>
        <fullName evidence="6">Fatty acid hydroxylase domain-containing protein</fullName>
    </recommendedName>
</protein>
<dbReference type="GO" id="GO:0016020">
    <property type="term" value="C:membrane"/>
    <property type="evidence" value="ECO:0007669"/>
    <property type="project" value="UniProtKB-SubCell"/>
</dbReference>
<dbReference type="VEuPathDB" id="FungiDB:AeMF1_005144"/>
<evidence type="ECO:0000256" key="3">
    <source>
        <dbReference type="ARBA" id="ARBA00022989"/>
    </source>
</evidence>
<keyword evidence="8" id="KW-1185">Reference proteome</keyword>
<keyword evidence="4 5" id="KW-0472">Membrane</keyword>
<dbReference type="EMBL" id="VJMJ01000109">
    <property type="protein sequence ID" value="KAF0734639.1"/>
    <property type="molecule type" value="Genomic_DNA"/>
</dbReference>
<keyword evidence="2 5" id="KW-0812">Transmembrane</keyword>
<organism evidence="7 8">
    <name type="scientific">Aphanomyces euteiches</name>
    <dbReference type="NCBI Taxonomy" id="100861"/>
    <lineage>
        <taxon>Eukaryota</taxon>
        <taxon>Sar</taxon>
        <taxon>Stramenopiles</taxon>
        <taxon>Oomycota</taxon>
        <taxon>Saprolegniomycetes</taxon>
        <taxon>Saprolegniales</taxon>
        <taxon>Verrucalvaceae</taxon>
        <taxon>Aphanomyces</taxon>
    </lineage>
</organism>
<dbReference type="InterPro" id="IPR006694">
    <property type="entry name" value="Fatty_acid_hydroxylase"/>
</dbReference>
<dbReference type="GO" id="GO:0016491">
    <property type="term" value="F:oxidoreductase activity"/>
    <property type="evidence" value="ECO:0007669"/>
    <property type="project" value="InterPro"/>
</dbReference>
<sequence length="329" mass="38875">MDAVNATLLEHGINLAVWEATFHKLNSLAFLEPYWQHMITNYSEFTIVSLFTFVLHEALYFSIWIPYLLLDFIPYFRKYKIQQSKPNTWENTWRCLKHLLFNHVFIQFPMILGSDWGLRQLGFTTALPLPHATTIAWQCFMSFILEDFYFYWVHRIMHHKSLYKYVHKQHHEFAAPFGIAAEYAHPVETAVLGLGTFLGPLLLTRHLLTLWVWLAVRLVETIDDHSGYDLPWAWSNFVPFWAGPVHHDFHHEKFDGNYASVFTIWDNVFGTDTAFREAMVERRAKGQSKWYDFFDLLKPNKKPKKAKILVYSPFTLRLTVLVALCCMLF</sequence>
<evidence type="ECO:0000313" key="7">
    <source>
        <dbReference type="EMBL" id="KAF0734639.1"/>
    </source>
</evidence>
<dbReference type="AlphaFoldDB" id="A0A6G0X442"/>
<evidence type="ECO:0000313" key="8">
    <source>
        <dbReference type="Proteomes" id="UP000481153"/>
    </source>
</evidence>
<proteinExistence type="predicted"/>
<comment type="subcellular location">
    <subcellularLocation>
        <location evidence="1">Membrane</location>
    </subcellularLocation>
</comment>
<evidence type="ECO:0000256" key="1">
    <source>
        <dbReference type="ARBA" id="ARBA00004370"/>
    </source>
</evidence>
<gene>
    <name evidence="7" type="ORF">Ae201684_008716</name>
</gene>
<feature type="transmembrane region" description="Helical" evidence="5">
    <location>
        <begin position="58"/>
        <end position="76"/>
    </location>
</feature>
<dbReference type="GO" id="GO:0008610">
    <property type="term" value="P:lipid biosynthetic process"/>
    <property type="evidence" value="ECO:0007669"/>
    <property type="project" value="InterPro"/>
</dbReference>
<feature type="domain" description="Fatty acid hydroxylase" evidence="6">
    <location>
        <begin position="141"/>
        <end position="271"/>
    </location>
</feature>
<dbReference type="GO" id="GO:0005506">
    <property type="term" value="F:iron ion binding"/>
    <property type="evidence" value="ECO:0007669"/>
    <property type="project" value="InterPro"/>
</dbReference>
<dbReference type="Proteomes" id="UP000481153">
    <property type="component" value="Unassembled WGS sequence"/>
</dbReference>
<comment type="caution">
    <text evidence="7">The sequence shown here is derived from an EMBL/GenBank/DDBJ whole genome shotgun (WGS) entry which is preliminary data.</text>
</comment>
<dbReference type="Pfam" id="PF04116">
    <property type="entry name" value="FA_hydroxylase"/>
    <property type="match status" value="1"/>
</dbReference>
<keyword evidence="3 5" id="KW-1133">Transmembrane helix</keyword>
<reference evidence="7 8" key="1">
    <citation type="submission" date="2019-07" db="EMBL/GenBank/DDBJ databases">
        <title>Genomics analysis of Aphanomyces spp. identifies a new class of oomycete effector associated with host adaptation.</title>
        <authorList>
            <person name="Gaulin E."/>
        </authorList>
    </citation>
    <scope>NUCLEOTIDE SEQUENCE [LARGE SCALE GENOMIC DNA]</scope>
    <source>
        <strain evidence="7 8">ATCC 201684</strain>
    </source>
</reference>
<name>A0A6G0X442_9STRA</name>
<evidence type="ECO:0000256" key="4">
    <source>
        <dbReference type="ARBA" id="ARBA00023136"/>
    </source>
</evidence>
<evidence type="ECO:0000256" key="5">
    <source>
        <dbReference type="SAM" id="Phobius"/>
    </source>
</evidence>
<accession>A0A6G0X442</accession>
<dbReference type="InterPro" id="IPR050307">
    <property type="entry name" value="Sterol_Desaturase_Related"/>
</dbReference>
<evidence type="ECO:0000256" key="2">
    <source>
        <dbReference type="ARBA" id="ARBA00022692"/>
    </source>
</evidence>
<dbReference type="PANTHER" id="PTHR11863">
    <property type="entry name" value="STEROL DESATURASE"/>
    <property type="match status" value="1"/>
</dbReference>
<evidence type="ECO:0000259" key="6">
    <source>
        <dbReference type="Pfam" id="PF04116"/>
    </source>
</evidence>